<dbReference type="SUPFAM" id="SSF56655">
    <property type="entry name" value="Carbohydrate phosphatase"/>
    <property type="match status" value="1"/>
</dbReference>
<keyword evidence="12 17" id="KW-0520">NAD</keyword>
<gene>
    <name evidence="17" type="primary">nadK</name>
    <name evidence="19" type="ordered locus">Maeo_0560</name>
</gene>
<dbReference type="EMBL" id="CP000743">
    <property type="protein sequence ID" value="ABR56145.1"/>
    <property type="molecule type" value="Genomic_DNA"/>
</dbReference>
<keyword evidence="5 18" id="KW-0479">Metal-binding</keyword>
<protein>
    <recommendedName>
        <fullName evidence="17">NAD kinase</fullName>
        <ecNumber evidence="17">2.7.1.23</ecNumber>
    </recommendedName>
    <alternativeName>
        <fullName evidence="17">ATP-dependent NAD kinase</fullName>
    </alternativeName>
</protein>
<evidence type="ECO:0000256" key="16">
    <source>
        <dbReference type="ARBA" id="ARBA00061470"/>
    </source>
</evidence>
<feature type="binding site" evidence="17">
    <location>
        <position position="358"/>
    </location>
    <ligand>
        <name>NAD(+)</name>
        <dbReference type="ChEBI" id="CHEBI:57540"/>
    </ligand>
</feature>
<dbReference type="InterPro" id="IPR017438">
    <property type="entry name" value="ATP-NAD_kinase_N"/>
</dbReference>
<evidence type="ECO:0000256" key="17">
    <source>
        <dbReference type="HAMAP-Rule" id="MF_00361"/>
    </source>
</evidence>
<dbReference type="PIRSF" id="PIRSF036641">
    <property type="entry name" value="Bifunctional_PpnK_predicted"/>
    <property type="match status" value="1"/>
</dbReference>
<dbReference type="InterPro" id="IPR000760">
    <property type="entry name" value="Inositol_monophosphatase-like"/>
</dbReference>
<evidence type="ECO:0000256" key="14">
    <source>
        <dbReference type="ARBA" id="ARBA00051470"/>
    </source>
</evidence>
<proteinExistence type="inferred from homology"/>
<reference evidence="19" key="1">
    <citation type="submission" date="2007-06" db="EMBL/GenBank/DDBJ databases">
        <title>Complete sequence of Methanococcus aeolicus Nankai-3.</title>
        <authorList>
            <consortium name="US DOE Joint Genome Institute"/>
            <person name="Copeland A."/>
            <person name="Lucas S."/>
            <person name="Lapidus A."/>
            <person name="Barry K."/>
            <person name="Glavina del Rio T."/>
            <person name="Dalin E."/>
            <person name="Tice H."/>
            <person name="Pitluck S."/>
            <person name="Chain P."/>
            <person name="Malfatti S."/>
            <person name="Shin M."/>
            <person name="Vergez L."/>
            <person name="Schmutz J."/>
            <person name="Larimer F."/>
            <person name="Land M."/>
            <person name="Hauser L."/>
            <person name="Kyrpides N."/>
            <person name="Lykidis A."/>
            <person name="Sieprawska-Lupa M."/>
            <person name="Whitman W.B."/>
            <person name="Richardson P."/>
        </authorList>
    </citation>
    <scope>NUCLEOTIDE SEQUENCE [LARGE SCALE GENOMIC DNA]</scope>
    <source>
        <strain evidence="19">Nankai-3</strain>
    </source>
</reference>
<evidence type="ECO:0000256" key="6">
    <source>
        <dbReference type="ARBA" id="ARBA00022741"/>
    </source>
</evidence>
<dbReference type="InterPro" id="IPR020583">
    <property type="entry name" value="Inositol_monoP_metal-BS"/>
</dbReference>
<comment type="function">
    <text evidence="17">Involved in the regulation of the intracellular balance of NAD and NADP, and is a key enzyme in the biosynthesis of NADP. Catalyzes specifically the phosphorylation on 2'-hydroxyl of the adenosine moiety of NAD to yield NADP.</text>
</comment>
<dbReference type="EC" id="2.7.1.23" evidence="17"/>
<dbReference type="GO" id="GO:0019178">
    <property type="term" value="F:NADP phosphatase activity"/>
    <property type="evidence" value="ECO:0007669"/>
    <property type="project" value="RHEA"/>
</dbReference>
<dbReference type="GO" id="GO:0006741">
    <property type="term" value="P:NADP+ biosynthetic process"/>
    <property type="evidence" value="ECO:0007669"/>
    <property type="project" value="UniProtKB-UniRule"/>
</dbReference>
<evidence type="ECO:0000256" key="5">
    <source>
        <dbReference type="ARBA" id="ARBA00022723"/>
    </source>
</evidence>
<dbReference type="KEGG" id="mae:Maeo_0560"/>
<accession>A6UUH3</accession>
<dbReference type="Gene3D" id="3.30.540.10">
    <property type="entry name" value="Fructose-1,6-Bisphosphatase, subunit A, domain 1"/>
    <property type="match status" value="1"/>
</dbReference>
<feature type="binding site" evidence="18">
    <location>
        <position position="84"/>
    </location>
    <ligand>
        <name>Mg(2+)</name>
        <dbReference type="ChEBI" id="CHEBI:18420"/>
        <label>1</label>
        <note>catalytic</note>
    </ligand>
</feature>
<evidence type="ECO:0000256" key="9">
    <source>
        <dbReference type="ARBA" id="ARBA00022840"/>
    </source>
</evidence>
<dbReference type="PANTHER" id="PTHR20275">
    <property type="entry name" value="NAD KINASE"/>
    <property type="match status" value="1"/>
</dbReference>
<comment type="caution">
    <text evidence="17">Lacks conserved residue(s) required for the propagation of feature annotation.</text>
</comment>
<dbReference type="GO" id="GO:0005737">
    <property type="term" value="C:cytoplasm"/>
    <property type="evidence" value="ECO:0007669"/>
    <property type="project" value="UniProtKB-SubCell"/>
</dbReference>
<evidence type="ECO:0000256" key="2">
    <source>
        <dbReference type="ARBA" id="ARBA00011881"/>
    </source>
</evidence>
<dbReference type="InterPro" id="IPR021175">
    <property type="entry name" value="Bifunctional_PpnK_predicted"/>
</dbReference>
<comment type="catalytic activity">
    <reaction evidence="17">
        <text>NAD(+) + ATP = ADP + NADP(+) + H(+)</text>
        <dbReference type="Rhea" id="RHEA:18629"/>
        <dbReference type="ChEBI" id="CHEBI:15378"/>
        <dbReference type="ChEBI" id="CHEBI:30616"/>
        <dbReference type="ChEBI" id="CHEBI:57540"/>
        <dbReference type="ChEBI" id="CHEBI:58349"/>
        <dbReference type="ChEBI" id="CHEBI:456216"/>
        <dbReference type="EC" id="2.7.1.23"/>
    </reaction>
</comment>
<feature type="binding site" evidence="17">
    <location>
        <position position="439"/>
    </location>
    <ligand>
        <name>NAD(+)</name>
        <dbReference type="ChEBI" id="CHEBI:57540"/>
    </ligand>
</feature>
<dbReference type="InterPro" id="IPR017437">
    <property type="entry name" value="ATP-NAD_kinase_PpnK-typ_C"/>
</dbReference>
<dbReference type="FunFam" id="3.30.540.10:FF:000027">
    <property type="entry name" value="Fructose-1,6-bisphosphatase/inositol-1-monophosphatase"/>
    <property type="match status" value="1"/>
</dbReference>
<evidence type="ECO:0000256" key="15">
    <source>
        <dbReference type="ARBA" id="ARBA00060790"/>
    </source>
</evidence>
<comment type="similarity">
    <text evidence="17">Belongs to the NAD kinase family.</text>
</comment>
<dbReference type="NCBIfam" id="NF010678">
    <property type="entry name" value="PRK14076.1"/>
    <property type="match status" value="1"/>
</dbReference>
<feature type="binding site" evidence="18">
    <location>
        <position position="222"/>
    </location>
    <ligand>
        <name>Mg(2+)</name>
        <dbReference type="ChEBI" id="CHEBI:18420"/>
        <label>1</label>
        <note>catalytic</note>
    </ligand>
</feature>
<dbReference type="SUPFAM" id="SSF111331">
    <property type="entry name" value="NAD kinase/diacylglycerol kinase-like"/>
    <property type="match status" value="1"/>
</dbReference>
<dbReference type="Pfam" id="PF20143">
    <property type="entry name" value="NAD_kinase_C"/>
    <property type="match status" value="1"/>
</dbReference>
<keyword evidence="9 17" id="KW-0067">ATP-binding</keyword>
<evidence type="ECO:0000256" key="7">
    <source>
        <dbReference type="ARBA" id="ARBA00022777"/>
    </source>
</evidence>
<evidence type="ECO:0000256" key="12">
    <source>
        <dbReference type="ARBA" id="ARBA00023027"/>
    </source>
</evidence>
<dbReference type="FunFam" id="2.60.200.30:FF:000009">
    <property type="entry name" value="Poly(P)/ATP NAD kinase"/>
    <property type="match status" value="1"/>
</dbReference>
<comment type="similarity">
    <text evidence="16">In the C-terminal section; belongs to the NAD kinase family.</text>
</comment>
<evidence type="ECO:0000313" key="20">
    <source>
        <dbReference type="Proteomes" id="UP000001106"/>
    </source>
</evidence>
<dbReference type="GO" id="GO:0019674">
    <property type="term" value="P:NAD+ metabolic process"/>
    <property type="evidence" value="ECO:0007669"/>
    <property type="project" value="InterPro"/>
</dbReference>
<dbReference type="eggNOG" id="arCOG01348">
    <property type="taxonomic scope" value="Archaea"/>
</dbReference>
<comment type="similarity">
    <text evidence="15">In the N-terminal section; belongs to the inositol monophosphatase superfamily.</text>
</comment>
<dbReference type="AlphaFoldDB" id="A6UUH3"/>
<name>A6UUH3_META3</name>
<dbReference type="PANTHER" id="PTHR20275:SF43">
    <property type="entry name" value="BIFUNCTIONAL NADP PHOSPHATASE_NAD KINASE"/>
    <property type="match status" value="1"/>
</dbReference>
<dbReference type="InterPro" id="IPR002504">
    <property type="entry name" value="NADK"/>
</dbReference>
<feature type="binding site" evidence="18">
    <location>
        <position position="86"/>
    </location>
    <ligand>
        <name>Mg(2+)</name>
        <dbReference type="ChEBI" id="CHEBI:18420"/>
        <label>1</label>
        <note>catalytic</note>
    </ligand>
</feature>
<dbReference type="Gene3D" id="3.40.190.80">
    <property type="match status" value="1"/>
</dbReference>
<organism evidence="19 20">
    <name type="scientific">Methanococcus aeolicus (strain ATCC BAA-1280 / DSM 17508 / OCM 812 / Nankai-3)</name>
    <dbReference type="NCBI Taxonomy" id="419665"/>
    <lineage>
        <taxon>Archaea</taxon>
        <taxon>Methanobacteriati</taxon>
        <taxon>Methanobacteriota</taxon>
        <taxon>Methanomada group</taxon>
        <taxon>Methanococci</taxon>
        <taxon>Methanococcales</taxon>
        <taxon>Methanococcaceae</taxon>
        <taxon>Methanococcus</taxon>
    </lineage>
</organism>
<comment type="cofactor">
    <cofactor evidence="1 18">
        <name>Mg(2+)</name>
        <dbReference type="ChEBI" id="CHEBI:18420"/>
    </cofactor>
</comment>
<dbReference type="Gene3D" id="3.40.50.10330">
    <property type="entry name" value="Probable inorganic polyphosphate/atp-NAD kinase, domain 1"/>
    <property type="match status" value="1"/>
</dbReference>
<dbReference type="HOGENOM" id="CLU_445249_0_0_2"/>
<feature type="binding site" evidence="17">
    <location>
        <position position="458"/>
    </location>
    <ligand>
        <name>NAD(+)</name>
        <dbReference type="ChEBI" id="CHEBI:57540"/>
    </ligand>
</feature>
<keyword evidence="13" id="KW-0511">Multifunctional enzyme</keyword>
<dbReference type="Pfam" id="PF01513">
    <property type="entry name" value="NAD_kinase"/>
    <property type="match status" value="1"/>
</dbReference>
<dbReference type="InterPro" id="IPR016064">
    <property type="entry name" value="NAD/diacylglycerol_kinase_sf"/>
</dbReference>
<dbReference type="GO" id="GO:0006553">
    <property type="term" value="P:lysine metabolic process"/>
    <property type="evidence" value="ECO:0007669"/>
    <property type="project" value="InterPro"/>
</dbReference>
<evidence type="ECO:0000256" key="8">
    <source>
        <dbReference type="ARBA" id="ARBA00022801"/>
    </source>
</evidence>
<feature type="binding site" evidence="18">
    <location>
        <position position="66"/>
    </location>
    <ligand>
        <name>Mg(2+)</name>
        <dbReference type="ChEBI" id="CHEBI:18420"/>
        <label>1</label>
        <note>catalytic</note>
    </ligand>
</feature>
<evidence type="ECO:0000256" key="18">
    <source>
        <dbReference type="PIRSR" id="PIRSR600760-2"/>
    </source>
</evidence>
<dbReference type="NCBIfam" id="NF009321">
    <property type="entry name" value="PRK12676.1"/>
    <property type="match status" value="1"/>
</dbReference>
<keyword evidence="4 17" id="KW-0808">Transferase</keyword>
<feature type="binding site" evidence="17">
    <location>
        <position position="456"/>
    </location>
    <ligand>
        <name>NAD(+)</name>
        <dbReference type="ChEBI" id="CHEBI:57540"/>
    </ligand>
</feature>
<evidence type="ECO:0000256" key="4">
    <source>
        <dbReference type="ARBA" id="ARBA00022679"/>
    </source>
</evidence>
<dbReference type="PROSITE" id="PS00629">
    <property type="entry name" value="IMP_1"/>
    <property type="match status" value="1"/>
</dbReference>
<keyword evidence="20" id="KW-1185">Reference proteome</keyword>
<dbReference type="FunFam" id="3.40.190.80:FF:000020">
    <property type="entry name" value="Fructose-1,6-bisphosphatase/inositol-1-monophosphatase"/>
    <property type="match status" value="1"/>
</dbReference>
<feature type="binding site" evidence="17">
    <location>
        <begin position="353"/>
        <end position="354"/>
    </location>
    <ligand>
        <name>NAD(+)</name>
        <dbReference type="ChEBI" id="CHEBI:57540"/>
    </ligand>
</feature>
<comment type="subunit">
    <text evidence="2">Homotetramer.</text>
</comment>
<dbReference type="HAMAP" id="MF_00361">
    <property type="entry name" value="NAD_kinase"/>
    <property type="match status" value="1"/>
</dbReference>
<comment type="catalytic activity">
    <reaction evidence="14">
        <text>NADP(+) + H2O = phosphate + NAD(+)</text>
        <dbReference type="Rhea" id="RHEA:28050"/>
        <dbReference type="ChEBI" id="CHEBI:15377"/>
        <dbReference type="ChEBI" id="CHEBI:43474"/>
        <dbReference type="ChEBI" id="CHEBI:57540"/>
        <dbReference type="ChEBI" id="CHEBI:58349"/>
    </reaction>
    <physiologicalReaction direction="left-to-right" evidence="14">
        <dbReference type="Rhea" id="RHEA:28051"/>
    </physiologicalReaction>
</comment>
<evidence type="ECO:0000256" key="3">
    <source>
        <dbReference type="ARBA" id="ARBA00022490"/>
    </source>
</evidence>
<dbReference type="RefSeq" id="WP_011973277.1">
    <property type="nucleotide sequence ID" value="NC_009635.1"/>
</dbReference>
<evidence type="ECO:0000256" key="11">
    <source>
        <dbReference type="ARBA" id="ARBA00022857"/>
    </source>
</evidence>
<keyword evidence="8" id="KW-0378">Hydrolase</keyword>
<keyword evidence="11 17" id="KW-0521">NADP</keyword>
<sequence>MDMITIAMNIAKNIEKGVKPLIGWEKGTEIVKIGADGTPTKRIDLIAEDIAINSIEKQCSAILISEEIGHKQIGDNPKYVIVLDPIDGTYNALNDIPIYSVSIAICKLNDRNIDELTINDLEVGVVRNISTGEVYFAKKGSGAFVFKNNIQKRIYTSKITNLSDASVGVFAYGLTTNTLDFIKDRRVKRIRIFGSAALELCFVARGSLDAFINVNETTRLCDIAGGFVVLKEAGGIISDRDGRIINMPLNINAKNSFICSNDKLHKKFVSIFGNKWKLKPTKFGIVSRADKKEAIELVYEIINYLDSKNIDYELEQDIYNKIYNTNNNNIENKDKYLMKDVSEISHMISIGGDGTVLRTSRIVEGNEIPIITVNKGTVGFLAEFDVEGIFDIIEDIINGDYEIEKRTKCSGHIKYKDNNQKTLPSALNELVITTKSPAKMIQFEVYVNGNFVEEIRADGLIISTPTGSTAYSLSAGGPIVEPQVDGFVIVPICPFKLFSRPIVVNGSSEIKIKIIKKETLVAVDGTIEGELKKGDEIILRKSDSYTYFVKGRNFYETLRKLSVIDGGAR</sequence>
<evidence type="ECO:0000256" key="1">
    <source>
        <dbReference type="ARBA" id="ARBA00001946"/>
    </source>
</evidence>
<dbReference type="OrthoDB" id="77798at2157"/>
<dbReference type="STRING" id="419665.Maeo_0560"/>
<dbReference type="GO" id="GO:0046872">
    <property type="term" value="F:metal ion binding"/>
    <property type="evidence" value="ECO:0007669"/>
    <property type="project" value="UniProtKB-UniRule"/>
</dbReference>
<feature type="binding site" evidence="17">
    <location>
        <begin position="469"/>
        <end position="474"/>
    </location>
    <ligand>
        <name>NAD(+)</name>
        <dbReference type="ChEBI" id="CHEBI:57540"/>
    </ligand>
</feature>
<dbReference type="GO" id="GO:0005524">
    <property type="term" value="F:ATP binding"/>
    <property type="evidence" value="ECO:0007669"/>
    <property type="project" value="UniProtKB-KW"/>
</dbReference>
<keyword evidence="7 17" id="KW-0418">Kinase</keyword>
<keyword evidence="10 18" id="KW-0460">Magnesium</keyword>
<comment type="cofactor">
    <cofactor evidence="17">
        <name>a divalent metal cation</name>
        <dbReference type="ChEBI" id="CHEBI:60240"/>
    </cofactor>
</comment>
<dbReference type="GeneID" id="5326598"/>
<comment type="subcellular location">
    <subcellularLocation>
        <location evidence="17">Cytoplasm</location>
    </subcellularLocation>
</comment>
<evidence type="ECO:0000256" key="13">
    <source>
        <dbReference type="ARBA" id="ARBA00023268"/>
    </source>
</evidence>
<dbReference type="Pfam" id="PF00459">
    <property type="entry name" value="Inositol_P"/>
    <property type="match status" value="1"/>
</dbReference>
<keyword evidence="6 17" id="KW-0547">Nucleotide-binding</keyword>
<keyword evidence="3 17" id="KW-0963">Cytoplasm</keyword>
<dbReference type="GO" id="GO:0003951">
    <property type="term" value="F:NAD+ kinase activity"/>
    <property type="evidence" value="ECO:0007669"/>
    <property type="project" value="UniProtKB-UniRule"/>
</dbReference>
<feature type="active site" description="Proton acceptor" evidence="17">
    <location>
        <position position="353"/>
    </location>
</feature>
<evidence type="ECO:0000256" key="10">
    <source>
        <dbReference type="ARBA" id="ARBA00022842"/>
    </source>
</evidence>
<evidence type="ECO:0000313" key="19">
    <source>
        <dbReference type="EMBL" id="ABR56145.1"/>
    </source>
</evidence>
<feature type="binding site" evidence="18">
    <location>
        <position position="87"/>
    </location>
    <ligand>
        <name>Mg(2+)</name>
        <dbReference type="ChEBI" id="CHEBI:18420"/>
        <label>1</label>
        <note>catalytic</note>
    </ligand>
</feature>
<dbReference type="PRINTS" id="PR00377">
    <property type="entry name" value="IMPHPHTASES"/>
</dbReference>
<feature type="binding site" evidence="17">
    <location>
        <begin position="428"/>
        <end position="429"/>
    </location>
    <ligand>
        <name>NAD(+)</name>
        <dbReference type="ChEBI" id="CHEBI:57540"/>
    </ligand>
</feature>
<dbReference type="Proteomes" id="UP000001106">
    <property type="component" value="Chromosome"/>
</dbReference>
<dbReference type="Gene3D" id="2.60.200.30">
    <property type="entry name" value="Probable inorganic polyphosphate/atp-NAD kinase, domain 2"/>
    <property type="match status" value="1"/>
</dbReference>